<keyword evidence="1" id="KW-0808">Transferase</keyword>
<dbReference type="GO" id="GO:0016740">
    <property type="term" value="F:transferase activity"/>
    <property type="evidence" value="ECO:0007669"/>
    <property type="project" value="UniProtKB-KW"/>
</dbReference>
<reference evidence="2" key="1">
    <citation type="submission" date="2016-10" db="EMBL/GenBank/DDBJ databases">
        <authorList>
            <person name="Varghese N."/>
            <person name="Submissions S."/>
        </authorList>
    </citation>
    <scope>NUCLEOTIDE SEQUENCE [LARGE SCALE GENOMIC DNA]</scope>
    <source>
        <strain evidence="2">CGMCC 1.10657</strain>
    </source>
</reference>
<dbReference type="RefSeq" id="WP_091390856.1">
    <property type="nucleotide sequence ID" value="NZ_FNQO01000005.1"/>
</dbReference>
<name>A0A1H4B9W7_9GAMM</name>
<proteinExistence type="predicted"/>
<accession>A0A1H4B9W7</accession>
<dbReference type="AlphaFoldDB" id="A0A1H4B9W7"/>
<evidence type="ECO:0000313" key="1">
    <source>
        <dbReference type="EMBL" id="SEA44854.1"/>
    </source>
</evidence>
<dbReference type="Gene3D" id="3.90.550.10">
    <property type="entry name" value="Spore Coat Polysaccharide Biosynthesis Protein SpsA, Chain A"/>
    <property type="match status" value="1"/>
</dbReference>
<dbReference type="Proteomes" id="UP000198658">
    <property type="component" value="Unassembled WGS sequence"/>
</dbReference>
<keyword evidence="2" id="KW-1185">Reference proteome</keyword>
<dbReference type="STRING" id="658218.SAMN05216562_3142"/>
<dbReference type="InterPro" id="IPR029044">
    <property type="entry name" value="Nucleotide-diphossugar_trans"/>
</dbReference>
<gene>
    <name evidence="1" type="ORF">SAMN05216562_3142</name>
</gene>
<dbReference type="EMBL" id="FNQO01000005">
    <property type="protein sequence ID" value="SEA44854.1"/>
    <property type="molecule type" value="Genomic_DNA"/>
</dbReference>
<organism evidence="1 2">
    <name type="scientific">Microbulbifer marinus</name>
    <dbReference type="NCBI Taxonomy" id="658218"/>
    <lineage>
        <taxon>Bacteria</taxon>
        <taxon>Pseudomonadati</taxon>
        <taxon>Pseudomonadota</taxon>
        <taxon>Gammaproteobacteria</taxon>
        <taxon>Cellvibrionales</taxon>
        <taxon>Microbulbiferaceae</taxon>
        <taxon>Microbulbifer</taxon>
    </lineage>
</organism>
<dbReference type="CDD" id="cd00761">
    <property type="entry name" value="Glyco_tranf_GTA_type"/>
    <property type="match status" value="1"/>
</dbReference>
<protein>
    <submittedName>
        <fullName evidence="1">Glycosyl transferase family 64 domain-containing protein</fullName>
    </submittedName>
</protein>
<evidence type="ECO:0000313" key="2">
    <source>
        <dbReference type="Proteomes" id="UP000198658"/>
    </source>
</evidence>
<sequence length="298" mass="34358">MFHYFLKKRLKKHDAYNNLKLESMIRRQGLMQQALSSREAGVGNDKEHNIVVSLTSFDKRINDLYLCIESLFQQSVKADAIVLWLSTKNFPDKCLPETLLKQRERGLQIFFVEEDLGPYKKYVYAFDKFPDSLIITVDDDVLYPPDTIDMLYRAYRRDPAHIYCLRGHKMLLDKNGELLPYDEWQSGVIDAEPSSLVFPTGMGGVLYFPGSLHEDAFDRDKFMALCPNADDVWLKAMSLKQGTLSARVADPRHWKKRFLTIEGSQSQSLKKENWGKHGGNDCKIREVFAEYGLLESLG</sequence>
<dbReference type="SUPFAM" id="SSF53448">
    <property type="entry name" value="Nucleotide-diphospho-sugar transferases"/>
    <property type="match status" value="1"/>
</dbReference>